<dbReference type="HOGENOM" id="CLU_020019_3_2_0"/>
<evidence type="ECO:0000256" key="3">
    <source>
        <dbReference type="ARBA" id="ARBA00022692"/>
    </source>
</evidence>
<evidence type="ECO:0000313" key="9">
    <source>
        <dbReference type="Proteomes" id="UP000008635"/>
    </source>
</evidence>
<evidence type="ECO:0000256" key="4">
    <source>
        <dbReference type="ARBA" id="ARBA00022989"/>
    </source>
</evidence>
<evidence type="ECO:0000256" key="7">
    <source>
        <dbReference type="SAM" id="Phobius"/>
    </source>
</evidence>
<dbReference type="Pfam" id="PF00230">
    <property type="entry name" value="MIP"/>
    <property type="match status" value="1"/>
</dbReference>
<accession>E8U659</accession>
<feature type="transmembrane region" description="Helical" evidence="7">
    <location>
        <begin position="61"/>
        <end position="87"/>
    </location>
</feature>
<reference evidence="8 9" key="1">
    <citation type="journal article" date="2011" name="Stand. Genomic Sci.">
        <title>Complete genome sequence of Deinococcus maricopensis type strain (LB-34).</title>
        <authorList>
            <person name="Pukall R."/>
            <person name="Zeytun A."/>
            <person name="Lucas S."/>
            <person name="Lapidus A."/>
            <person name="Hammon N."/>
            <person name="Deshpande S."/>
            <person name="Nolan M."/>
            <person name="Cheng J.F."/>
            <person name="Pitluck S."/>
            <person name="Liolios K."/>
            <person name="Pagani I."/>
            <person name="Mikhailova N."/>
            <person name="Ivanova N."/>
            <person name="Mavromatis K."/>
            <person name="Pati A."/>
            <person name="Tapia R."/>
            <person name="Han C."/>
            <person name="Goodwin L."/>
            <person name="Chen A."/>
            <person name="Palaniappan K."/>
            <person name="Land M."/>
            <person name="Hauser L."/>
            <person name="Chang Y.J."/>
            <person name="Jeffries C.D."/>
            <person name="Brambilla E.M."/>
            <person name="Rohde M."/>
            <person name="Goker M."/>
            <person name="Detter J.C."/>
            <person name="Woyke T."/>
            <person name="Bristow J."/>
            <person name="Eisen J.A."/>
            <person name="Markowitz V."/>
            <person name="Hugenholtz P."/>
            <person name="Kyrpides N.C."/>
            <person name="Klenk H.P."/>
        </authorList>
    </citation>
    <scope>NUCLEOTIDE SEQUENCE [LARGE SCALE GENOMIC DNA]</scope>
    <source>
        <strain evidence="9">DSM 21211 / LMG 22137 / NRRL B-23946 / LB-34</strain>
    </source>
</reference>
<keyword evidence="3 6" id="KW-0812">Transmembrane</keyword>
<comment type="subcellular location">
    <subcellularLocation>
        <location evidence="1">Membrane</location>
        <topology evidence="1">Multi-pass membrane protein</topology>
    </subcellularLocation>
</comment>
<evidence type="ECO:0000256" key="2">
    <source>
        <dbReference type="ARBA" id="ARBA00022448"/>
    </source>
</evidence>
<dbReference type="GO" id="GO:0015267">
    <property type="term" value="F:channel activity"/>
    <property type="evidence" value="ECO:0007669"/>
    <property type="project" value="InterPro"/>
</dbReference>
<dbReference type="PRINTS" id="PR00783">
    <property type="entry name" value="MINTRINSICP"/>
</dbReference>
<dbReference type="Gene3D" id="1.20.1080.10">
    <property type="entry name" value="Glycerol uptake facilitator protein"/>
    <property type="match status" value="1"/>
</dbReference>
<reference evidence="9" key="2">
    <citation type="submission" date="2011-01" db="EMBL/GenBank/DDBJ databases">
        <title>The complete genome of Deinococcus maricopensis DSM 21211.</title>
        <authorList>
            <consortium name="US DOE Joint Genome Institute (JGI-PGF)"/>
            <person name="Lucas S."/>
            <person name="Copeland A."/>
            <person name="Lapidus A."/>
            <person name="Goodwin L."/>
            <person name="Pitluck S."/>
            <person name="Kyrpides N."/>
            <person name="Mavromatis K."/>
            <person name="Pagani I."/>
            <person name="Ivanova N."/>
            <person name="Ovchinnikova G."/>
            <person name="Zeytun A."/>
            <person name="Detter J.C."/>
            <person name="Han C."/>
            <person name="Land M."/>
            <person name="Hauser L."/>
            <person name="Markowitz V."/>
            <person name="Cheng J.-F."/>
            <person name="Hugenholtz P."/>
            <person name="Woyke T."/>
            <person name="Wu D."/>
            <person name="Pukall R."/>
            <person name="Gehrich-Schroeter G."/>
            <person name="Brambilla E."/>
            <person name="Klenk H.-P."/>
            <person name="Eisen J.A."/>
        </authorList>
    </citation>
    <scope>NUCLEOTIDE SEQUENCE [LARGE SCALE GENOMIC DNA]</scope>
    <source>
        <strain evidence="9">DSM 21211 / LMG 22137 / NRRL B-23946 / LB-34</strain>
    </source>
</reference>
<evidence type="ECO:0000256" key="6">
    <source>
        <dbReference type="RuleBase" id="RU000477"/>
    </source>
</evidence>
<keyword evidence="4 7" id="KW-1133">Transmembrane helix</keyword>
<dbReference type="InterPro" id="IPR034294">
    <property type="entry name" value="Aquaporin_transptr"/>
</dbReference>
<feature type="transmembrane region" description="Helical" evidence="7">
    <location>
        <begin position="29"/>
        <end position="49"/>
    </location>
</feature>
<gene>
    <name evidence="8" type="ordered locus">Deima_0894</name>
</gene>
<feature type="transmembrane region" description="Helical" evidence="7">
    <location>
        <begin position="132"/>
        <end position="151"/>
    </location>
</feature>
<dbReference type="Proteomes" id="UP000008635">
    <property type="component" value="Chromosome"/>
</dbReference>
<dbReference type="EMBL" id="CP002454">
    <property type="protein sequence ID" value="ADV66548.1"/>
    <property type="molecule type" value="Genomic_DNA"/>
</dbReference>
<feature type="transmembrane region" description="Helical" evidence="7">
    <location>
        <begin position="99"/>
        <end position="120"/>
    </location>
</feature>
<comment type="similarity">
    <text evidence="6">Belongs to the MIP/aquaporin (TC 1.A.8) family.</text>
</comment>
<dbReference type="RefSeq" id="WP_013556053.1">
    <property type="nucleotide sequence ID" value="NC_014958.1"/>
</dbReference>
<keyword evidence="2 6" id="KW-0813">Transport</keyword>
<dbReference type="GO" id="GO:0016020">
    <property type="term" value="C:membrane"/>
    <property type="evidence" value="ECO:0007669"/>
    <property type="project" value="UniProtKB-SubCell"/>
</dbReference>
<dbReference type="AlphaFoldDB" id="E8U659"/>
<feature type="transmembrane region" description="Helical" evidence="7">
    <location>
        <begin position="163"/>
        <end position="184"/>
    </location>
</feature>
<dbReference type="SUPFAM" id="SSF81338">
    <property type="entry name" value="Aquaporin-like"/>
    <property type="match status" value="1"/>
</dbReference>
<dbReference type="KEGG" id="dmr:Deima_0894"/>
<name>E8U659_DEIML</name>
<evidence type="ECO:0000256" key="1">
    <source>
        <dbReference type="ARBA" id="ARBA00004141"/>
    </source>
</evidence>
<evidence type="ECO:0000256" key="5">
    <source>
        <dbReference type="ARBA" id="ARBA00023136"/>
    </source>
</evidence>
<dbReference type="PANTHER" id="PTHR45724">
    <property type="entry name" value="AQUAPORIN NIP2-1"/>
    <property type="match status" value="1"/>
</dbReference>
<evidence type="ECO:0000313" key="8">
    <source>
        <dbReference type="EMBL" id="ADV66548.1"/>
    </source>
</evidence>
<proteinExistence type="inferred from homology"/>
<dbReference type="InterPro" id="IPR023271">
    <property type="entry name" value="Aquaporin-like"/>
</dbReference>
<dbReference type="eggNOG" id="COG0580">
    <property type="taxonomic scope" value="Bacteria"/>
</dbReference>
<feature type="transmembrane region" description="Helical" evidence="7">
    <location>
        <begin position="204"/>
        <end position="225"/>
    </location>
</feature>
<dbReference type="InterPro" id="IPR022357">
    <property type="entry name" value="MIP_CS"/>
</dbReference>
<organism evidence="8 9">
    <name type="scientific">Deinococcus maricopensis (strain DSM 21211 / LMG 22137 / NRRL B-23946 / LB-34)</name>
    <dbReference type="NCBI Taxonomy" id="709986"/>
    <lineage>
        <taxon>Bacteria</taxon>
        <taxon>Thermotogati</taxon>
        <taxon>Deinococcota</taxon>
        <taxon>Deinococci</taxon>
        <taxon>Deinococcales</taxon>
        <taxon>Deinococcaceae</taxon>
        <taxon>Deinococcus</taxon>
    </lineage>
</organism>
<sequence length="249" mass="25488">MSDATMQRAPTHADRAAVPLARRLLAESLGTALLTLGGVGAGALVRAGLLPDVVAHTLPPALIVLGVIYTFGDVSGAHINPAVTLAFAARGSFPWRRVLPYWAAQLLGAVLAALTLRAVWTLPHETERVPPVGALLLDGGAALWLALVIVGTAKRTGKLGPNVGIPVACTVGLCHFLTNAVSAVAMNPARSLGPALVSGDAARAWPHVLGPLLGMLVGVALTWALRGGMNDDERKAARGDGQAVDDADA</sequence>
<keyword evidence="5 7" id="KW-0472">Membrane</keyword>
<keyword evidence="9" id="KW-1185">Reference proteome</keyword>
<protein>
    <submittedName>
        <fullName evidence="8">Major intrinsic protein</fullName>
    </submittedName>
</protein>
<dbReference type="InterPro" id="IPR000425">
    <property type="entry name" value="MIP"/>
</dbReference>
<dbReference type="STRING" id="709986.Deima_0894"/>
<dbReference type="PROSITE" id="PS00221">
    <property type="entry name" value="MIP"/>
    <property type="match status" value="1"/>
</dbReference>
<dbReference type="PANTHER" id="PTHR45724:SF13">
    <property type="entry name" value="AQUAPORIN NIP1-1-RELATED"/>
    <property type="match status" value="1"/>
</dbReference>